<name>A0A5K1I1T7_9GAMM</name>
<evidence type="ECO:0000313" key="2">
    <source>
        <dbReference type="Proteomes" id="UP000326725"/>
    </source>
</evidence>
<sequence>MSRQDWRLEGDWLKNCNCAFGCPCDFMAPPTQGECQGFLGMRITSGHFAETRLDGLSFFIVVKFPGPLHEGGGDAQPLIDERATPEQREALFAILSGEHSDEGTLFHIFSLIVARLHDPLSAPIEFEFDLPARTAYLEMPGILNSRVVPIRNPVSDETHRIRVVMPAGFEHHEGEVAAADIDCAGDLAFSTRGSHSTLAHVVQTPQGVAA</sequence>
<dbReference type="Pfam" id="PF07040">
    <property type="entry name" value="DUF1326"/>
    <property type="match status" value="1"/>
</dbReference>
<dbReference type="InterPro" id="IPR014581">
    <property type="entry name" value="UCP033303"/>
</dbReference>
<accession>A0A5K1I1T7</accession>
<protein>
    <recommendedName>
        <fullName evidence="3">DUF1326 domain-containing protein</fullName>
    </recommendedName>
</protein>
<dbReference type="PIRSF" id="PIRSF033303">
    <property type="entry name" value="UCP033303"/>
    <property type="match status" value="1"/>
</dbReference>
<evidence type="ECO:0000313" key="1">
    <source>
        <dbReference type="EMBL" id="VVZ95674.1"/>
    </source>
</evidence>
<proteinExistence type="predicted"/>
<dbReference type="RefSeq" id="WP_151443405.1">
    <property type="nucleotide sequence ID" value="NZ_CABVOU010000031.1"/>
</dbReference>
<organism evidence="1 2">
    <name type="scientific">Halomonas lysinitropha</name>
    <dbReference type="NCBI Taxonomy" id="2607506"/>
    <lineage>
        <taxon>Bacteria</taxon>
        <taxon>Pseudomonadati</taxon>
        <taxon>Pseudomonadota</taxon>
        <taxon>Gammaproteobacteria</taxon>
        <taxon>Oceanospirillales</taxon>
        <taxon>Halomonadaceae</taxon>
        <taxon>Halomonas</taxon>
    </lineage>
</organism>
<dbReference type="Proteomes" id="UP000326725">
    <property type="component" value="Unassembled WGS sequence"/>
</dbReference>
<keyword evidence="2" id="KW-1185">Reference proteome</keyword>
<dbReference type="EMBL" id="CABVOU010000031">
    <property type="protein sequence ID" value="VVZ95674.1"/>
    <property type="molecule type" value="Genomic_DNA"/>
</dbReference>
<dbReference type="InterPro" id="IPR009758">
    <property type="entry name" value="DUF1326"/>
</dbReference>
<evidence type="ECO:0008006" key="3">
    <source>
        <dbReference type="Google" id="ProtNLM"/>
    </source>
</evidence>
<reference evidence="1 2" key="1">
    <citation type="submission" date="2019-09" db="EMBL/GenBank/DDBJ databases">
        <authorList>
            <person name="Criscuolo A."/>
        </authorList>
    </citation>
    <scope>NUCLEOTIDE SEQUENCE [LARGE SCALE GENOMIC DNA]</scope>
    <source>
        <strain evidence="2">3(2)</strain>
    </source>
</reference>
<dbReference type="AlphaFoldDB" id="A0A5K1I1T7"/>
<gene>
    <name evidence="1" type="ORF">HALO32_01753</name>
</gene>